<sequence length="326" mass="35329">MDGAGPGSKSQVPTRRRRPTCSWRLFLAARGEGVAEGALHDHERVCVRSPSPGAPWHGGPFVMRSPGESRWRALAGGASVQEEEEGARKEEGEFPADHGCRRDPPPHVRAGATLCVRGGGATVAGAAAGRPGIRRPLGGRRHMDRPVLVTPGTRQRAGGDTWWGRGARGRGPVGTWERREGHEHRQAGPRAPPPPVPARSSSLVLPTRPPPGDGARRCCCVPPRPIPPGCRALALPLMLAGWPCLLVRDACARWRRGTHHRPPRGAGRVSVRPPRARQRGWRCRPVPPRCARVRERRGDQLVGSRARFFPRTGLPAWTAGRDGDLT</sequence>
<evidence type="ECO:0000313" key="2">
    <source>
        <dbReference type="EMBL" id="PUZ71880.1"/>
    </source>
</evidence>
<gene>
    <name evidence="2" type="ORF">GQ55_2G350200</name>
</gene>
<feature type="compositionally biased region" description="Low complexity" evidence="1">
    <location>
        <begin position="126"/>
        <end position="136"/>
    </location>
</feature>
<dbReference type="EMBL" id="CM009750">
    <property type="protein sequence ID" value="PUZ71880.1"/>
    <property type="molecule type" value="Genomic_DNA"/>
</dbReference>
<proteinExistence type="predicted"/>
<feature type="region of interest" description="Disordered" evidence="1">
    <location>
        <begin position="77"/>
        <end position="105"/>
    </location>
</feature>
<protein>
    <submittedName>
        <fullName evidence="2">Uncharacterized protein</fullName>
    </submittedName>
</protein>
<organism evidence="2 3">
    <name type="scientific">Panicum hallii var. hallii</name>
    <dbReference type="NCBI Taxonomy" id="1504633"/>
    <lineage>
        <taxon>Eukaryota</taxon>
        <taxon>Viridiplantae</taxon>
        <taxon>Streptophyta</taxon>
        <taxon>Embryophyta</taxon>
        <taxon>Tracheophyta</taxon>
        <taxon>Spermatophyta</taxon>
        <taxon>Magnoliopsida</taxon>
        <taxon>Liliopsida</taxon>
        <taxon>Poales</taxon>
        <taxon>Poaceae</taxon>
        <taxon>PACMAD clade</taxon>
        <taxon>Panicoideae</taxon>
        <taxon>Panicodae</taxon>
        <taxon>Paniceae</taxon>
        <taxon>Panicinae</taxon>
        <taxon>Panicum</taxon>
        <taxon>Panicum sect. Panicum</taxon>
    </lineage>
</organism>
<dbReference type="AlphaFoldDB" id="A0A2T7EVN3"/>
<evidence type="ECO:0000313" key="3">
    <source>
        <dbReference type="Proteomes" id="UP000244336"/>
    </source>
</evidence>
<feature type="region of interest" description="Disordered" evidence="1">
    <location>
        <begin position="126"/>
        <end position="145"/>
    </location>
</feature>
<accession>A0A2T7EVN3</accession>
<reference evidence="2 3" key="1">
    <citation type="submission" date="2018-04" db="EMBL/GenBank/DDBJ databases">
        <title>WGS assembly of Panicum hallii var. hallii HAL2.</title>
        <authorList>
            <person name="Lovell J."/>
            <person name="Jenkins J."/>
            <person name="Lowry D."/>
            <person name="Mamidi S."/>
            <person name="Sreedasyam A."/>
            <person name="Weng X."/>
            <person name="Barry K."/>
            <person name="Bonette J."/>
            <person name="Campitelli B."/>
            <person name="Daum C."/>
            <person name="Gordon S."/>
            <person name="Gould B."/>
            <person name="Lipzen A."/>
            <person name="MacQueen A."/>
            <person name="Palacio-Mejia J."/>
            <person name="Plott C."/>
            <person name="Shakirov E."/>
            <person name="Shu S."/>
            <person name="Yoshinaga Y."/>
            <person name="Zane M."/>
            <person name="Rokhsar D."/>
            <person name="Grimwood J."/>
            <person name="Schmutz J."/>
            <person name="Juenger T."/>
        </authorList>
    </citation>
    <scope>NUCLEOTIDE SEQUENCE [LARGE SCALE GENOMIC DNA]</scope>
    <source>
        <strain evidence="3">cv. HAL2</strain>
    </source>
</reference>
<feature type="region of interest" description="Disordered" evidence="1">
    <location>
        <begin position="258"/>
        <end position="279"/>
    </location>
</feature>
<dbReference type="Proteomes" id="UP000244336">
    <property type="component" value="Chromosome 2"/>
</dbReference>
<feature type="compositionally biased region" description="Basic and acidic residues" evidence="1">
    <location>
        <begin position="176"/>
        <end position="186"/>
    </location>
</feature>
<dbReference type="Gramene" id="PUZ71880">
    <property type="protein sequence ID" value="PUZ71880"/>
    <property type="gene ID" value="GQ55_2G350200"/>
</dbReference>
<evidence type="ECO:0000256" key="1">
    <source>
        <dbReference type="SAM" id="MobiDB-lite"/>
    </source>
</evidence>
<feature type="compositionally biased region" description="Basic and acidic residues" evidence="1">
    <location>
        <begin position="86"/>
        <end position="105"/>
    </location>
</feature>
<name>A0A2T7EVN3_9POAL</name>
<feature type="region of interest" description="Disordered" evidence="1">
    <location>
        <begin position="150"/>
        <end position="212"/>
    </location>
</feature>
<keyword evidence="3" id="KW-1185">Reference proteome</keyword>